<dbReference type="Pfam" id="PF03808">
    <property type="entry name" value="Glyco_tran_WecG"/>
    <property type="match status" value="1"/>
</dbReference>
<dbReference type="PANTHER" id="PTHR34136">
    <property type="match status" value="1"/>
</dbReference>
<organism evidence="3 4">
    <name type="scientific">Deinococcus aerius</name>
    <dbReference type="NCBI Taxonomy" id="200253"/>
    <lineage>
        <taxon>Bacteria</taxon>
        <taxon>Thermotogati</taxon>
        <taxon>Deinococcota</taxon>
        <taxon>Deinococci</taxon>
        <taxon>Deinococcales</taxon>
        <taxon>Deinococcaceae</taxon>
        <taxon>Deinococcus</taxon>
    </lineage>
</organism>
<comment type="caution">
    <text evidence="3">The sequence shown here is derived from an EMBL/GenBank/DDBJ whole genome shotgun (WGS) entry which is preliminary data.</text>
</comment>
<dbReference type="NCBIfam" id="TIGR00696">
    <property type="entry name" value="wecG_tagA_cpsF"/>
    <property type="match status" value="1"/>
</dbReference>
<proteinExistence type="predicted"/>
<gene>
    <name evidence="3" type="ORF">DAERI_030177</name>
</gene>
<sequence length="270" mass="29916">MRLVRLLPPPVLQSAPRMASPQPSPQPRLTLFDLPLDVITLPATLDRLGEWMFRAPRAPHTVVTLNPEFIVQSRTHPEFVQAIQEADLVTADGVGIVWAARQLHGREVPRAPGYDIVKGLMERHGADLRVFFLGAKPGVAEQAAQNAVRDYGIQVAGVHHGYFDLPEDRRVAELVGSSQAHLVLTGMGAGRQETFNQYWRQVLGAPVIIGCGGVIDVFAGTADLAPAWTRKLGVEFIWRVGLDRRRWNRAPRLAQFVRLVQAEKRRAGGR</sequence>
<dbReference type="Proteomes" id="UP000236569">
    <property type="component" value="Unassembled WGS sequence"/>
</dbReference>
<dbReference type="CDD" id="cd06533">
    <property type="entry name" value="Glyco_transf_WecG_TagA"/>
    <property type="match status" value="1"/>
</dbReference>
<accession>A0A2I9DJN3</accession>
<protein>
    <submittedName>
        <fullName evidence="3">WecB/TagA/CpsF family glycosyl transferase</fullName>
    </submittedName>
</protein>
<name>A0A2I9DJN3_9DEIO</name>
<keyword evidence="4" id="KW-1185">Reference proteome</keyword>
<keyword evidence="2 3" id="KW-0808">Transferase</keyword>
<dbReference type="InterPro" id="IPR004629">
    <property type="entry name" value="WecG_TagA_CpsF"/>
</dbReference>
<dbReference type="GO" id="GO:0016758">
    <property type="term" value="F:hexosyltransferase activity"/>
    <property type="evidence" value="ECO:0007669"/>
    <property type="project" value="TreeGrafter"/>
</dbReference>
<evidence type="ECO:0000256" key="1">
    <source>
        <dbReference type="ARBA" id="ARBA00022676"/>
    </source>
</evidence>
<keyword evidence="1" id="KW-0328">Glycosyltransferase</keyword>
<reference evidence="4" key="1">
    <citation type="submission" date="2018-01" db="EMBL/GenBank/DDBJ databases">
        <title>Draft Genome Sequence of the Radioresistant Bacterium Deinococcus aerius TR0125, Isolated from the Higher Atmosphere above Japan.</title>
        <authorList>
            <person name="Satoh K."/>
            <person name="Arai H."/>
            <person name="Sanzen T."/>
            <person name="Kawaguchi Y."/>
            <person name="Hayashi H."/>
            <person name="Yokobori S."/>
            <person name="Yamagishi A."/>
            <person name="Oono Y."/>
            <person name="Narumi I."/>
        </authorList>
    </citation>
    <scope>NUCLEOTIDE SEQUENCE [LARGE SCALE GENOMIC DNA]</scope>
    <source>
        <strain evidence="4">TR0125</strain>
    </source>
</reference>
<dbReference type="AlphaFoldDB" id="A0A2I9DJN3"/>
<evidence type="ECO:0000313" key="4">
    <source>
        <dbReference type="Proteomes" id="UP000236569"/>
    </source>
</evidence>
<evidence type="ECO:0000256" key="2">
    <source>
        <dbReference type="ARBA" id="ARBA00022679"/>
    </source>
</evidence>
<dbReference type="PANTHER" id="PTHR34136:SF1">
    <property type="entry name" value="UDP-N-ACETYL-D-MANNOSAMINURONIC ACID TRANSFERASE"/>
    <property type="match status" value="1"/>
</dbReference>
<dbReference type="EMBL" id="BFAG01000003">
    <property type="protein sequence ID" value="GBF05011.1"/>
    <property type="molecule type" value="Genomic_DNA"/>
</dbReference>
<evidence type="ECO:0000313" key="3">
    <source>
        <dbReference type="EMBL" id="GBF05011.1"/>
    </source>
</evidence>